<evidence type="ECO:0000256" key="1">
    <source>
        <dbReference type="PROSITE-ProRule" id="PRU00042"/>
    </source>
</evidence>
<keyword evidence="1" id="KW-0862">Zinc</keyword>
<feature type="domain" description="C2H2-type" evidence="3">
    <location>
        <begin position="298"/>
        <end position="326"/>
    </location>
</feature>
<dbReference type="Gene3D" id="3.30.160.60">
    <property type="entry name" value="Classic Zinc Finger"/>
    <property type="match status" value="1"/>
</dbReference>
<sequence>MPFKRSATCAEHAFGPATKRLKFEEEQLSDNIEDYDWGNIMADLNGSSQVRRQFDAADLKDHCTTNEETFDFPGSRWRRELENHKYLMATDLGYQKPAPVELEWSLPDETPDLDALDAEFAAFPIEHFFEEDTRTIPARFVAVTREELASARAKPTLSTARQHPQQPVNSQERSAVSTNPYHHVGLQNSQQQPPATVLPLAYQPYTPWTSTNWTAQNANPNPYQHAYYQANPSANQTGNTAVAQNTHKTAFLLANQQSNATADQSADQSFACSQCGKILKSAASRVRHEKDVHSGRTFACPYCDKTYTRNHGLLKHGRKVHGVEFPHNPRHPRSAPGQQDQ</sequence>
<accession>A0ABR1MQU3</accession>
<gene>
    <name evidence="4" type="ORF">IWX46DRAFT_576958</name>
</gene>
<reference evidence="4 5" key="1">
    <citation type="submission" date="2024-04" db="EMBL/GenBank/DDBJ databases">
        <title>Phyllosticta paracitricarpa is synonymous to the EU quarantine fungus P. citricarpa based on phylogenomic analyses.</title>
        <authorList>
            <consortium name="Lawrence Berkeley National Laboratory"/>
            <person name="Van Ingen-Buijs V.A."/>
            <person name="Van Westerhoven A.C."/>
            <person name="Haridas S."/>
            <person name="Skiadas P."/>
            <person name="Martin F."/>
            <person name="Groenewald J.Z."/>
            <person name="Crous P.W."/>
            <person name="Seidl M.F."/>
        </authorList>
    </citation>
    <scope>NUCLEOTIDE SEQUENCE [LARGE SCALE GENOMIC DNA]</scope>
    <source>
        <strain evidence="4 5">CBS 122670</strain>
    </source>
</reference>
<dbReference type="PROSITE" id="PS50157">
    <property type="entry name" value="ZINC_FINGER_C2H2_2"/>
    <property type="match status" value="2"/>
</dbReference>
<evidence type="ECO:0000259" key="3">
    <source>
        <dbReference type="PROSITE" id="PS50157"/>
    </source>
</evidence>
<dbReference type="EMBL" id="JBBPDW010000001">
    <property type="protein sequence ID" value="KAK7556766.1"/>
    <property type="molecule type" value="Genomic_DNA"/>
</dbReference>
<feature type="region of interest" description="Disordered" evidence="2">
    <location>
        <begin position="151"/>
        <end position="176"/>
    </location>
</feature>
<keyword evidence="1" id="KW-0863">Zinc-finger</keyword>
<name>A0ABR1MQU3_9PEZI</name>
<dbReference type="PROSITE" id="PS00028">
    <property type="entry name" value="ZINC_FINGER_C2H2_1"/>
    <property type="match status" value="2"/>
</dbReference>
<protein>
    <recommendedName>
        <fullName evidence="3">C2H2-type domain-containing protein</fullName>
    </recommendedName>
</protein>
<feature type="compositionally biased region" description="Polar residues" evidence="2">
    <location>
        <begin position="156"/>
        <end position="176"/>
    </location>
</feature>
<dbReference type="InterPro" id="IPR036236">
    <property type="entry name" value="Znf_C2H2_sf"/>
</dbReference>
<comment type="caution">
    <text evidence="4">The sequence shown here is derived from an EMBL/GenBank/DDBJ whole genome shotgun (WGS) entry which is preliminary data.</text>
</comment>
<organism evidence="4 5">
    <name type="scientific">Phyllosticta citricarpa</name>
    <dbReference type="NCBI Taxonomy" id="55181"/>
    <lineage>
        <taxon>Eukaryota</taxon>
        <taxon>Fungi</taxon>
        <taxon>Dikarya</taxon>
        <taxon>Ascomycota</taxon>
        <taxon>Pezizomycotina</taxon>
        <taxon>Dothideomycetes</taxon>
        <taxon>Dothideomycetes incertae sedis</taxon>
        <taxon>Botryosphaeriales</taxon>
        <taxon>Phyllostictaceae</taxon>
        <taxon>Phyllosticta</taxon>
    </lineage>
</organism>
<dbReference type="Pfam" id="PF00096">
    <property type="entry name" value="zf-C2H2"/>
    <property type="match status" value="1"/>
</dbReference>
<proteinExistence type="predicted"/>
<evidence type="ECO:0000313" key="5">
    <source>
        <dbReference type="Proteomes" id="UP001365128"/>
    </source>
</evidence>
<feature type="region of interest" description="Disordered" evidence="2">
    <location>
        <begin position="322"/>
        <end position="341"/>
    </location>
</feature>
<dbReference type="Proteomes" id="UP001365128">
    <property type="component" value="Unassembled WGS sequence"/>
</dbReference>
<keyword evidence="5" id="KW-1185">Reference proteome</keyword>
<dbReference type="SUPFAM" id="SSF57667">
    <property type="entry name" value="beta-beta-alpha zinc fingers"/>
    <property type="match status" value="1"/>
</dbReference>
<feature type="domain" description="C2H2-type" evidence="3">
    <location>
        <begin position="270"/>
        <end position="298"/>
    </location>
</feature>
<keyword evidence="1" id="KW-0479">Metal-binding</keyword>
<evidence type="ECO:0000256" key="2">
    <source>
        <dbReference type="SAM" id="MobiDB-lite"/>
    </source>
</evidence>
<dbReference type="SMART" id="SM00355">
    <property type="entry name" value="ZnF_C2H2"/>
    <property type="match status" value="2"/>
</dbReference>
<evidence type="ECO:0000313" key="4">
    <source>
        <dbReference type="EMBL" id="KAK7556766.1"/>
    </source>
</evidence>
<dbReference type="InterPro" id="IPR013087">
    <property type="entry name" value="Znf_C2H2_type"/>
</dbReference>